<reference evidence="2 3" key="1">
    <citation type="submission" date="2017-02" db="EMBL/GenBank/DDBJ databases">
        <authorList>
            <person name="Peterson S.W."/>
        </authorList>
    </citation>
    <scope>NUCLEOTIDE SEQUENCE [LARGE SCALE GENOMIC DNA]</scope>
    <source>
        <strain evidence="2 3">DSM 18034</strain>
    </source>
</reference>
<dbReference type="OrthoDB" id="7328659at2"/>
<evidence type="ECO:0000313" key="2">
    <source>
        <dbReference type="EMBL" id="SKA73622.1"/>
    </source>
</evidence>
<gene>
    <name evidence="2" type="ORF">SAMN02745702_01888</name>
</gene>
<evidence type="ECO:0000256" key="1">
    <source>
        <dbReference type="SAM" id="SignalP"/>
    </source>
</evidence>
<sequence length="428" mass="48456">MKKFFIIFLMLLLLPSAVLAGGGKDDAYPFQDPYVATVIGTPRELSYVPSRKARPLPQVIQIDERVAPPLFWHSDYLRYSVLFQKKTAPLIFLIAGTGAGYNAPKMAYLQQVFYAAGYHVIALSSPTHPNFIVSASTSRAPGYIRDDVKDLYRVMDLIVHQQEIRERVDGFYVAGYSLGAAQSAFLMKLDDEERVFAFRKALMINPPVSLLSSAARLDQLLKEGDETPEAVEDLASRFIAIVAEYYKHQDHVQFDGDFLYRLYRYHRVPHEDLKKLVGVSFRMSAANIIFSTDVCLNTGYIVPDGKILTASDSLRPYMLTAVKLGFEQYFEEFLAPYLQYRDPTLTPERLVAESSLESIAPYLRANTKIEMLTNADDPILSPEELAFLEKTFAGRAVIYPTGGHCGNIMYKQTVEDMLRLVHRQEIKE</sequence>
<keyword evidence="1" id="KW-0732">Signal</keyword>
<dbReference type="InterPro" id="IPR007428">
    <property type="entry name" value="MlaA"/>
</dbReference>
<evidence type="ECO:0000313" key="3">
    <source>
        <dbReference type="Proteomes" id="UP000189733"/>
    </source>
</evidence>
<dbReference type="Gene3D" id="3.40.50.1820">
    <property type="entry name" value="alpha/beta hydrolase"/>
    <property type="match status" value="1"/>
</dbReference>
<dbReference type="SUPFAM" id="SSF53474">
    <property type="entry name" value="alpha/beta-Hydrolases"/>
    <property type="match status" value="1"/>
</dbReference>
<dbReference type="STRING" id="1121442.SAMN02745702_01888"/>
<dbReference type="GO" id="GO:0016020">
    <property type="term" value="C:membrane"/>
    <property type="evidence" value="ECO:0007669"/>
    <property type="project" value="InterPro"/>
</dbReference>
<feature type="signal peptide" evidence="1">
    <location>
        <begin position="1"/>
        <end position="20"/>
    </location>
</feature>
<dbReference type="EMBL" id="FUYA01000005">
    <property type="protein sequence ID" value="SKA73622.1"/>
    <property type="molecule type" value="Genomic_DNA"/>
</dbReference>
<dbReference type="PANTHER" id="PTHR30035:SF1">
    <property type="entry name" value="AB HYDROLASE-1 DOMAIN-CONTAINING PROTEIN"/>
    <property type="match status" value="1"/>
</dbReference>
<dbReference type="PANTHER" id="PTHR30035">
    <property type="entry name" value="LIPOPROTEIN VACJ-RELATED"/>
    <property type="match status" value="1"/>
</dbReference>
<proteinExistence type="predicted"/>
<organism evidence="2 3">
    <name type="scientific">Desulfobaculum bizertense DSM 18034</name>
    <dbReference type="NCBI Taxonomy" id="1121442"/>
    <lineage>
        <taxon>Bacteria</taxon>
        <taxon>Pseudomonadati</taxon>
        <taxon>Thermodesulfobacteriota</taxon>
        <taxon>Desulfovibrionia</taxon>
        <taxon>Desulfovibrionales</taxon>
        <taxon>Desulfovibrionaceae</taxon>
        <taxon>Desulfobaculum</taxon>
    </lineage>
</organism>
<keyword evidence="3" id="KW-1185">Reference proteome</keyword>
<name>A0A1T4W8L0_9BACT</name>
<dbReference type="Proteomes" id="UP000189733">
    <property type="component" value="Unassembled WGS sequence"/>
</dbReference>
<protein>
    <submittedName>
        <fullName evidence="2">Uncharacterized protein</fullName>
    </submittedName>
</protein>
<dbReference type="RefSeq" id="WP_078685164.1">
    <property type="nucleotide sequence ID" value="NZ_FUYA01000005.1"/>
</dbReference>
<dbReference type="AlphaFoldDB" id="A0A1T4W8L0"/>
<feature type="chain" id="PRO_5013341155" evidence="1">
    <location>
        <begin position="21"/>
        <end position="428"/>
    </location>
</feature>
<dbReference type="InterPro" id="IPR029058">
    <property type="entry name" value="AB_hydrolase_fold"/>
</dbReference>
<accession>A0A1T4W8L0</accession>